<protein>
    <submittedName>
        <fullName evidence="1">Uncharacterized protein</fullName>
    </submittedName>
</protein>
<dbReference type="EMBL" id="BMLS01000002">
    <property type="protein sequence ID" value="GGO69117.1"/>
    <property type="molecule type" value="Genomic_DNA"/>
</dbReference>
<keyword evidence="2" id="KW-1185">Reference proteome</keyword>
<evidence type="ECO:0000313" key="1">
    <source>
        <dbReference type="EMBL" id="GGO69117.1"/>
    </source>
</evidence>
<comment type="caution">
    <text evidence="1">The sequence shown here is derived from an EMBL/GenBank/DDBJ whole genome shotgun (WGS) entry which is preliminary data.</text>
</comment>
<evidence type="ECO:0000313" key="2">
    <source>
        <dbReference type="Proteomes" id="UP000606935"/>
    </source>
</evidence>
<dbReference type="RefSeq" id="WP_188693899.1">
    <property type="nucleotide sequence ID" value="NZ_BMLS01000002.1"/>
</dbReference>
<organism evidence="1 2">
    <name type="scientific">Bowmanella pacifica</name>
    <dbReference type="NCBI Taxonomy" id="502051"/>
    <lineage>
        <taxon>Bacteria</taxon>
        <taxon>Pseudomonadati</taxon>
        <taxon>Pseudomonadota</taxon>
        <taxon>Gammaproteobacteria</taxon>
        <taxon>Alteromonadales</taxon>
        <taxon>Alteromonadaceae</taxon>
        <taxon>Bowmanella</taxon>
    </lineage>
</organism>
<proteinExistence type="predicted"/>
<dbReference type="InterPro" id="IPR046703">
    <property type="entry name" value="DUF6776"/>
</dbReference>
<dbReference type="Proteomes" id="UP000606935">
    <property type="component" value="Unassembled WGS sequence"/>
</dbReference>
<sequence>MLLSPKALKMKLGAMRFYWLMFALLALAVYLGIRWGNHQYVYQARQIAALEESLANVTQENNRLIKSLNILGVELEVERLASQQMQGSLTQNLQKQAEIRRELSFYQKVMAPETQEQGVVVDSLDIEATKSPGYFRFALVMMQKNKRKDLVQGQAQVVIYGSQDGVPAQLVLTDLMDSEQKALGFRFRYFEVLEGLFKLPEGFIPQRLEVDCNLTKPKRGELKRTFEWLLSVSETAELNS</sequence>
<reference evidence="1" key="2">
    <citation type="submission" date="2020-09" db="EMBL/GenBank/DDBJ databases">
        <authorList>
            <person name="Sun Q."/>
            <person name="Zhou Y."/>
        </authorList>
    </citation>
    <scope>NUCLEOTIDE SEQUENCE</scope>
    <source>
        <strain evidence="1">CGMCC 1.7086</strain>
    </source>
</reference>
<reference evidence="1" key="1">
    <citation type="journal article" date="2014" name="Int. J. Syst. Evol. Microbiol.">
        <title>Complete genome sequence of Corynebacterium casei LMG S-19264T (=DSM 44701T), isolated from a smear-ripened cheese.</title>
        <authorList>
            <consortium name="US DOE Joint Genome Institute (JGI-PGF)"/>
            <person name="Walter F."/>
            <person name="Albersmeier A."/>
            <person name="Kalinowski J."/>
            <person name="Ruckert C."/>
        </authorList>
    </citation>
    <scope>NUCLEOTIDE SEQUENCE</scope>
    <source>
        <strain evidence="1">CGMCC 1.7086</strain>
    </source>
</reference>
<dbReference type="AlphaFoldDB" id="A0A918DIQ4"/>
<name>A0A918DIQ4_9ALTE</name>
<gene>
    <name evidence="1" type="ORF">GCM10010982_19640</name>
</gene>
<dbReference type="Pfam" id="PF20567">
    <property type="entry name" value="DUF6776"/>
    <property type="match status" value="1"/>
</dbReference>
<accession>A0A918DIQ4</accession>